<dbReference type="AlphaFoldDB" id="A0A1V8YR69"/>
<dbReference type="Proteomes" id="UP000192477">
    <property type="component" value="Unassembled WGS sequence"/>
</dbReference>
<name>A0A1V8YR69_9ENTE</name>
<evidence type="ECO:0000313" key="2">
    <source>
        <dbReference type="Proteomes" id="UP000192477"/>
    </source>
</evidence>
<dbReference type="OrthoDB" id="9992798at2"/>
<accession>A0A1V8YR69</accession>
<evidence type="ECO:0000313" key="1">
    <source>
        <dbReference type="EMBL" id="OQO71172.1"/>
    </source>
</evidence>
<sequence length="73" mass="8315">MKVKIMQGITDISEYAKRFVSFSLEHKVQQFLDENPQINIHDIKQSSSSSDNGIRKGVITIISIWYEEASNGN</sequence>
<proteinExistence type="predicted"/>
<organism evidence="1 2">
    <name type="scientific">Enterococcus villorum</name>
    <dbReference type="NCBI Taxonomy" id="112904"/>
    <lineage>
        <taxon>Bacteria</taxon>
        <taxon>Bacillati</taxon>
        <taxon>Bacillota</taxon>
        <taxon>Bacilli</taxon>
        <taxon>Lactobacillales</taxon>
        <taxon>Enterococcaceae</taxon>
        <taxon>Enterococcus</taxon>
    </lineage>
</organism>
<comment type="caution">
    <text evidence="1">The sequence shown here is derived from an EMBL/GenBank/DDBJ whole genome shotgun (WGS) entry which is preliminary data.</text>
</comment>
<dbReference type="RefSeq" id="WP_081182831.1">
    <property type="nucleotide sequence ID" value="NZ_MJEA01000002.1"/>
</dbReference>
<gene>
    <name evidence="1" type="ORF">BH747_04070</name>
</gene>
<protein>
    <submittedName>
        <fullName evidence="1">Uncharacterized protein</fullName>
    </submittedName>
</protein>
<reference evidence="1 2" key="1">
    <citation type="journal article" date="2017" name="BMC Microbiol.">
        <title>Comparative genomics of Enterococcus spp. isolated from bovine feces.</title>
        <authorList>
            <person name="Beukers A.G."/>
            <person name="Zaheer R."/>
            <person name="Goji N."/>
            <person name="Amoako K.K."/>
            <person name="Chaves A.V."/>
            <person name="Ward M.P."/>
            <person name="McAllister T.A."/>
        </authorList>
    </citation>
    <scope>NUCLEOTIDE SEQUENCE [LARGE SCALE GENOMIC DNA]</scope>
    <source>
        <strain evidence="1 2">F1129D 143</strain>
    </source>
</reference>
<dbReference type="EMBL" id="MJEA01000002">
    <property type="protein sequence ID" value="OQO71172.1"/>
    <property type="molecule type" value="Genomic_DNA"/>
</dbReference>